<dbReference type="Proteomes" id="UP000190080">
    <property type="component" value="Unassembled WGS sequence"/>
</dbReference>
<organism evidence="3 4">
    <name type="scientific">Clostridium oryzae</name>
    <dbReference type="NCBI Taxonomy" id="1450648"/>
    <lineage>
        <taxon>Bacteria</taxon>
        <taxon>Bacillati</taxon>
        <taxon>Bacillota</taxon>
        <taxon>Clostridia</taxon>
        <taxon>Eubacteriales</taxon>
        <taxon>Clostridiaceae</taxon>
        <taxon>Clostridium</taxon>
    </lineage>
</organism>
<reference evidence="3 4" key="1">
    <citation type="submission" date="2017-03" db="EMBL/GenBank/DDBJ databases">
        <title>Genome sequence of Clostridium oryzae DSM 28571.</title>
        <authorList>
            <person name="Poehlein A."/>
            <person name="Daniel R."/>
        </authorList>
    </citation>
    <scope>NUCLEOTIDE SEQUENCE [LARGE SCALE GENOMIC DNA]</scope>
    <source>
        <strain evidence="3 4">DSM 28571</strain>
    </source>
</reference>
<dbReference type="RefSeq" id="WP_079428381.1">
    <property type="nucleotide sequence ID" value="NZ_MZGV01000098.1"/>
</dbReference>
<sequence length="456" mass="50179">MNVYDLVIKNGTLVIPERQQIITANLGITGDKIAIITNDDIRGLKEIDAMNKIVSPGFVDVHGHIDGHLEVGKLAAVQGITTTVGGNCGLGHSNLREFFDAQQAGFIINQAQLVGHSFSLREEVGIENPYSAADDIQIKEMSHRIERAFNEGAIGLSFGIEYAPGSSYKEIMELSSIAARYGRIIPIHTNVDNPNSLKSLEDAIAIAKVTGAHVLISHFVYQYGTGVMEKALELVDKARQDGLKISVDSGMYTSFATHIGSAIYDKSYMKKMGWTVTDLVVASGKYRGRRMDEKLYKEVRENYRNESAICFTGVEAEIYEALRKDYVMVSTDIGPSLSGSTKDGHPQNAGTFPRFFRKMVRERKELTLLDAVRKCTLLPADTFGFDKKGRLSEGCDADIVIFDIDNIRDNAWFPNEGEPDAKPDGIEYVIVSGKIIVEKGSLAEDILPGKVIMAKD</sequence>
<dbReference type="InterPro" id="IPR032466">
    <property type="entry name" value="Metal_Hydrolase"/>
</dbReference>
<keyword evidence="3" id="KW-0378">Hydrolase</keyword>
<dbReference type="OrthoDB" id="9775607at2"/>
<proteinExistence type="predicted"/>
<dbReference type="Pfam" id="PF01979">
    <property type="entry name" value="Amidohydro_1"/>
    <property type="match status" value="1"/>
</dbReference>
<gene>
    <name evidence="3" type="primary">dan</name>
    <name evidence="3" type="ORF">CLORY_42990</name>
</gene>
<comment type="cofactor">
    <cofactor evidence="1">
        <name>Zn(2+)</name>
        <dbReference type="ChEBI" id="CHEBI:29105"/>
    </cofactor>
</comment>
<dbReference type="AlphaFoldDB" id="A0A1V4I875"/>
<accession>A0A1V4I875</accession>
<dbReference type="InterPro" id="IPR011059">
    <property type="entry name" value="Metal-dep_hydrolase_composite"/>
</dbReference>
<evidence type="ECO:0000313" key="4">
    <source>
        <dbReference type="Proteomes" id="UP000190080"/>
    </source>
</evidence>
<dbReference type="InterPro" id="IPR006680">
    <property type="entry name" value="Amidohydro-rel"/>
</dbReference>
<dbReference type="STRING" id="1450648.CLORY_42990"/>
<dbReference type="PANTHER" id="PTHR11647">
    <property type="entry name" value="HYDRANTOINASE/DIHYDROPYRIMIDINASE FAMILY MEMBER"/>
    <property type="match status" value="1"/>
</dbReference>
<name>A0A1V4I875_9CLOT</name>
<dbReference type="PANTHER" id="PTHR11647:SF1">
    <property type="entry name" value="COLLAPSIN RESPONSE MEDIATOR PROTEIN"/>
    <property type="match status" value="1"/>
</dbReference>
<dbReference type="Gene3D" id="3.20.20.140">
    <property type="entry name" value="Metal-dependent hydrolases"/>
    <property type="match status" value="1"/>
</dbReference>
<feature type="domain" description="Amidohydrolase-related" evidence="2">
    <location>
        <begin position="53"/>
        <end position="435"/>
    </location>
</feature>
<evidence type="ECO:0000313" key="3">
    <source>
        <dbReference type="EMBL" id="OPJ56182.1"/>
    </source>
</evidence>
<dbReference type="EC" id="3.5.1.81" evidence="3"/>
<evidence type="ECO:0000256" key="1">
    <source>
        <dbReference type="ARBA" id="ARBA00001947"/>
    </source>
</evidence>
<dbReference type="GO" id="GO:0047420">
    <property type="term" value="F:N-acyl-D-amino-acid deacylase activity"/>
    <property type="evidence" value="ECO:0007669"/>
    <property type="project" value="UniProtKB-EC"/>
</dbReference>
<protein>
    <submittedName>
        <fullName evidence="3">D-aminoacylase</fullName>
        <ecNumber evidence="3">3.5.1.81</ecNumber>
    </submittedName>
</protein>
<comment type="caution">
    <text evidence="3">The sequence shown here is derived from an EMBL/GenBank/DDBJ whole genome shotgun (WGS) entry which is preliminary data.</text>
</comment>
<keyword evidence="4" id="KW-1185">Reference proteome</keyword>
<dbReference type="InterPro" id="IPR050378">
    <property type="entry name" value="Metallo-dep_Hydrolases_sf"/>
</dbReference>
<dbReference type="EMBL" id="MZGV01000098">
    <property type="protein sequence ID" value="OPJ56182.1"/>
    <property type="molecule type" value="Genomic_DNA"/>
</dbReference>
<evidence type="ECO:0000259" key="2">
    <source>
        <dbReference type="Pfam" id="PF01979"/>
    </source>
</evidence>
<dbReference type="SUPFAM" id="SSF51556">
    <property type="entry name" value="Metallo-dependent hydrolases"/>
    <property type="match status" value="1"/>
</dbReference>
<dbReference type="SUPFAM" id="SSF51338">
    <property type="entry name" value="Composite domain of metallo-dependent hydrolases"/>
    <property type="match status" value="1"/>
</dbReference>